<dbReference type="Proteomes" id="UP000288892">
    <property type="component" value="Unassembled WGS sequence"/>
</dbReference>
<protein>
    <submittedName>
        <fullName evidence="2">Uncharacterized protein</fullName>
    </submittedName>
</protein>
<keyword evidence="1" id="KW-0472">Membrane</keyword>
<keyword evidence="3" id="KW-1185">Reference proteome</keyword>
<organism evidence="2 3">
    <name type="scientific">Candidatus Electrothrix marina</name>
    <dbReference type="NCBI Taxonomy" id="1859130"/>
    <lineage>
        <taxon>Bacteria</taxon>
        <taxon>Pseudomonadati</taxon>
        <taxon>Thermodesulfobacteriota</taxon>
        <taxon>Desulfobulbia</taxon>
        <taxon>Desulfobulbales</taxon>
        <taxon>Desulfobulbaceae</taxon>
        <taxon>Candidatus Electrothrix</taxon>
    </lineage>
</organism>
<comment type="caution">
    <text evidence="2">The sequence shown here is derived from an EMBL/GenBank/DDBJ whole genome shotgun (WGS) entry which is preliminary data.</text>
</comment>
<gene>
    <name evidence="2" type="ORF">VU01_12113</name>
</gene>
<evidence type="ECO:0000256" key="1">
    <source>
        <dbReference type="SAM" id="Phobius"/>
    </source>
</evidence>
<evidence type="ECO:0000313" key="2">
    <source>
        <dbReference type="EMBL" id="RWX51100.1"/>
    </source>
</evidence>
<keyword evidence="1" id="KW-0812">Transmembrane</keyword>
<feature type="transmembrane region" description="Helical" evidence="1">
    <location>
        <begin position="79"/>
        <end position="98"/>
    </location>
</feature>
<sequence>MVRILSAHHVRADYHHRYLGGHGDIPLLTRVLSETGDIRRSIADVLSLDYLGALIGSVAFPLFPLPFLGLFRASFVIDFFNAGVALFNVAVFSSLLRFPRRYAALALLISTLITNERITAFAEGQLYADSIIFSDVVDVHWHYYAPIGITMIYVLCNNPA</sequence>
<keyword evidence="1" id="KW-1133">Transmembrane helix</keyword>
<name>A0A444JDB4_9BACT</name>
<feature type="transmembrane region" description="Helical" evidence="1">
    <location>
        <begin position="48"/>
        <end position="67"/>
    </location>
</feature>
<dbReference type="AlphaFoldDB" id="A0A444JDB4"/>
<evidence type="ECO:0000313" key="3">
    <source>
        <dbReference type="Proteomes" id="UP000288892"/>
    </source>
</evidence>
<dbReference type="EMBL" id="MTKS01000211">
    <property type="protein sequence ID" value="RWX51100.1"/>
    <property type="molecule type" value="Genomic_DNA"/>
</dbReference>
<proteinExistence type="predicted"/>
<reference evidence="2 3" key="1">
    <citation type="submission" date="2017-01" db="EMBL/GenBank/DDBJ databases">
        <title>The cable genome- insights into the physiology and evolution of filamentous bacteria capable of sulfide oxidation via long distance electron transfer.</title>
        <authorList>
            <person name="Schreiber L."/>
            <person name="Bjerg J.T."/>
            <person name="Boggild A."/>
            <person name="Van De Vossenberg J."/>
            <person name="Meysman F."/>
            <person name="Nielsen L.P."/>
            <person name="Schramm A."/>
            <person name="Kjeldsen K.U."/>
        </authorList>
    </citation>
    <scope>NUCLEOTIDE SEQUENCE [LARGE SCALE GENOMIC DNA]</scope>
    <source>
        <strain evidence="2">A5</strain>
    </source>
</reference>
<accession>A0A444JDB4</accession>